<dbReference type="EMBL" id="CADCVF010000076">
    <property type="protein sequence ID" value="CAA9467810.1"/>
    <property type="molecule type" value="Genomic_DNA"/>
</dbReference>
<name>A0A6J4RFY0_9ACTN</name>
<organism evidence="3">
    <name type="scientific">uncultured Rubrobacteraceae bacterium</name>
    <dbReference type="NCBI Taxonomy" id="349277"/>
    <lineage>
        <taxon>Bacteria</taxon>
        <taxon>Bacillati</taxon>
        <taxon>Actinomycetota</taxon>
        <taxon>Rubrobacteria</taxon>
        <taxon>Rubrobacterales</taxon>
        <taxon>Rubrobacteraceae</taxon>
        <taxon>environmental samples</taxon>
    </lineage>
</organism>
<evidence type="ECO:0000256" key="2">
    <source>
        <dbReference type="SAM" id="MobiDB-lite"/>
    </source>
</evidence>
<accession>A0A6J4RFY0</accession>
<proteinExistence type="predicted"/>
<keyword evidence="1" id="KW-0175">Coiled coil</keyword>
<dbReference type="AlphaFoldDB" id="A0A6J4RFY0"/>
<protein>
    <submittedName>
        <fullName evidence="3">Uncharacterized protein</fullName>
    </submittedName>
</protein>
<sequence>MELAEFERKRKELQRRTDALLAQERQLEASARERTELARIADSIEEFCEQVRAGLADATFEQKRRLVELLIDRVTVDDEEVEIRYVLPTSPEGPHQPFCHLRTDYLDGLPGREVVRKQAPLTGNHSLGGRRRRLGSHEDRGSWAVHDPFGGSGM</sequence>
<reference evidence="3" key="1">
    <citation type="submission" date="2020-02" db="EMBL/GenBank/DDBJ databases">
        <authorList>
            <person name="Meier V. D."/>
        </authorList>
    </citation>
    <scope>NUCLEOTIDE SEQUENCE</scope>
    <source>
        <strain evidence="3">AVDCRST_MAG58</strain>
    </source>
</reference>
<feature type="coiled-coil region" evidence="1">
    <location>
        <begin position="3"/>
        <end position="30"/>
    </location>
</feature>
<feature type="region of interest" description="Disordered" evidence="2">
    <location>
        <begin position="119"/>
        <end position="154"/>
    </location>
</feature>
<evidence type="ECO:0000313" key="3">
    <source>
        <dbReference type="EMBL" id="CAA9467810.1"/>
    </source>
</evidence>
<gene>
    <name evidence="3" type="ORF">AVDCRST_MAG58-3700</name>
</gene>
<evidence type="ECO:0000256" key="1">
    <source>
        <dbReference type="SAM" id="Coils"/>
    </source>
</evidence>